<evidence type="ECO:0000313" key="1">
    <source>
        <dbReference type="EnsemblPlants" id="OBART11G12490.1"/>
    </source>
</evidence>
<dbReference type="STRING" id="65489.A0A0D3HLI0"/>
<protein>
    <submittedName>
        <fullName evidence="1">Uncharacterized protein</fullName>
    </submittedName>
</protein>
<evidence type="ECO:0000313" key="2">
    <source>
        <dbReference type="Proteomes" id="UP000026960"/>
    </source>
</evidence>
<name>A0A0D3HLI0_9ORYZ</name>
<proteinExistence type="predicted"/>
<dbReference type="Proteomes" id="UP000026960">
    <property type="component" value="Chromosome 11"/>
</dbReference>
<keyword evidence="2" id="KW-1185">Reference proteome</keyword>
<sequence length="165" mass="17612">MQQFNSGGGRTLWSSSGGVQATGGVEEAVTTASGCGGAAARLQESQAASLDVGGGAVFSAFPRRWTRNRRGWGRHVIRQRRRGDPVAAPRPLLLLLLLSCLLALGEGWILGGACRCYRLHHGCSWQWDFDVDRESSAPAMVFGELGCTSSQYVATSSRFVVLGLV</sequence>
<reference evidence="1" key="1">
    <citation type="journal article" date="2009" name="Rice">
        <title>De Novo Next Generation Sequencing of Plant Genomes.</title>
        <authorList>
            <person name="Rounsley S."/>
            <person name="Marri P.R."/>
            <person name="Yu Y."/>
            <person name="He R."/>
            <person name="Sisneros N."/>
            <person name="Goicoechea J.L."/>
            <person name="Lee S.J."/>
            <person name="Angelova A."/>
            <person name="Kudrna D."/>
            <person name="Luo M."/>
            <person name="Affourtit J."/>
            <person name="Desany B."/>
            <person name="Knight J."/>
            <person name="Niazi F."/>
            <person name="Egholm M."/>
            <person name="Wing R.A."/>
        </authorList>
    </citation>
    <scope>NUCLEOTIDE SEQUENCE [LARGE SCALE GENOMIC DNA]</scope>
    <source>
        <strain evidence="1">cv. IRGC 105608</strain>
    </source>
</reference>
<dbReference type="Gramene" id="OBART11G12490.1">
    <property type="protein sequence ID" value="OBART11G12490.1"/>
    <property type="gene ID" value="OBART11G12490"/>
</dbReference>
<dbReference type="HOGENOM" id="CLU_1613340_0_0_1"/>
<dbReference type="AlphaFoldDB" id="A0A0D3HLI0"/>
<reference evidence="1" key="2">
    <citation type="submission" date="2015-03" db="UniProtKB">
        <authorList>
            <consortium name="EnsemblPlants"/>
        </authorList>
    </citation>
    <scope>IDENTIFICATION</scope>
</reference>
<organism evidence="1">
    <name type="scientific">Oryza barthii</name>
    <dbReference type="NCBI Taxonomy" id="65489"/>
    <lineage>
        <taxon>Eukaryota</taxon>
        <taxon>Viridiplantae</taxon>
        <taxon>Streptophyta</taxon>
        <taxon>Embryophyta</taxon>
        <taxon>Tracheophyta</taxon>
        <taxon>Spermatophyta</taxon>
        <taxon>Magnoliopsida</taxon>
        <taxon>Liliopsida</taxon>
        <taxon>Poales</taxon>
        <taxon>Poaceae</taxon>
        <taxon>BOP clade</taxon>
        <taxon>Oryzoideae</taxon>
        <taxon>Oryzeae</taxon>
        <taxon>Oryzinae</taxon>
        <taxon>Oryza</taxon>
    </lineage>
</organism>
<dbReference type="PaxDb" id="65489-OBART11G12490.1"/>
<dbReference type="EnsemblPlants" id="OBART11G12490.1">
    <property type="protein sequence ID" value="OBART11G12490.1"/>
    <property type="gene ID" value="OBART11G12490"/>
</dbReference>
<accession>A0A0D3HLI0</accession>